<organism evidence="2 3">
    <name type="scientific">Pedobacter psychroterrae</name>
    <dbReference type="NCBI Taxonomy" id="2530453"/>
    <lineage>
        <taxon>Bacteria</taxon>
        <taxon>Pseudomonadati</taxon>
        <taxon>Bacteroidota</taxon>
        <taxon>Sphingobacteriia</taxon>
        <taxon>Sphingobacteriales</taxon>
        <taxon>Sphingobacteriaceae</taxon>
        <taxon>Pedobacter</taxon>
    </lineage>
</organism>
<evidence type="ECO:0000313" key="3">
    <source>
        <dbReference type="Proteomes" id="UP000293347"/>
    </source>
</evidence>
<proteinExistence type="predicted"/>
<accession>A0A4R0NKR7</accession>
<dbReference type="RefSeq" id="WP_131596056.1">
    <property type="nucleotide sequence ID" value="NZ_SJSL01000002.1"/>
</dbReference>
<dbReference type="Gene3D" id="2.80.10.50">
    <property type="match status" value="1"/>
</dbReference>
<dbReference type="Proteomes" id="UP000293347">
    <property type="component" value="Unassembled WGS sequence"/>
</dbReference>
<comment type="caution">
    <text evidence="2">The sequence shown here is derived from an EMBL/GenBank/DDBJ whole genome shotgun (WGS) entry which is preliminary data.</text>
</comment>
<protein>
    <submittedName>
        <fullName evidence="2">DUF5008 domain-containing protein</fullName>
    </submittedName>
</protein>
<dbReference type="PROSITE" id="PS51257">
    <property type="entry name" value="PROKAR_LIPOPROTEIN"/>
    <property type="match status" value="1"/>
</dbReference>
<dbReference type="Pfam" id="PF16400">
    <property type="entry name" value="DUF5008"/>
    <property type="match status" value="1"/>
</dbReference>
<dbReference type="InterPro" id="IPR013431">
    <property type="entry name" value="Delta_60_rpt"/>
</dbReference>
<keyword evidence="3" id="KW-1185">Reference proteome</keyword>
<dbReference type="AlphaFoldDB" id="A0A4R0NKR7"/>
<dbReference type="OrthoDB" id="9805017at2"/>
<name>A0A4R0NKR7_9SPHI</name>
<evidence type="ECO:0000313" key="2">
    <source>
        <dbReference type="EMBL" id="TCD01331.1"/>
    </source>
</evidence>
<dbReference type="EMBL" id="SJSL01000002">
    <property type="protein sequence ID" value="TCD01331.1"/>
    <property type="molecule type" value="Genomic_DNA"/>
</dbReference>
<sequence length="530" mass="57620">MKFKYISLLVVAMGMLIGGCKEKTEVFEDPYKGGRDPLGIVVNKEQIPVPAAGQAGTIVKIAATGLEKHKDSLKFMFNGEFAEVVNVTATGIEARVPNRASSGVTAFVVNQQIVFGPDFTVFGLVNRDPTFKVVLGTNGLINRAVPIAEGKFMLLGDFTDFDNKGAVKPIRRILRMFPDGTYDRGLLSATGSNGQLSSMATIGSQFYISGGFSGYAQRDGINNITKISNLGVIDTTAVTTYTLKQKNISTFNGGFDGFVDNVYAFNNKIIAAGNFRYYVSRRYNMPTRKLQDSVVIDSVDVRQLARLNTDGSLDRTWRFDPEAIGYGGYKGKSLPGATGSIQTLMHTDGKLLVWGTFSKFDDQAAGYIVRLNADGTRDQSFTANADYYINYVSFNATTNKYVAVGIFKSFNGKPTLSMVTLNYDGTVDESFKPKVFGGGFPTYVKQLDDGLSVVGGFFNTYDGVSRPGFLIVDKTGGLAEGYNTIGNLLGRILDVVETKSADNKRALLIVGSFSTFDNQPINNIVRVTME</sequence>
<gene>
    <name evidence="2" type="ORF">EZ437_11310</name>
</gene>
<feature type="domain" description="DUF5008" evidence="1">
    <location>
        <begin position="24"/>
        <end position="117"/>
    </location>
</feature>
<dbReference type="Pfam" id="PF17164">
    <property type="entry name" value="DUF5122"/>
    <property type="match status" value="3"/>
</dbReference>
<dbReference type="InterPro" id="IPR013783">
    <property type="entry name" value="Ig-like_fold"/>
</dbReference>
<dbReference type="InterPro" id="IPR032175">
    <property type="entry name" value="DUF5008"/>
</dbReference>
<dbReference type="Gene3D" id="2.60.40.10">
    <property type="entry name" value="Immunoglobulins"/>
    <property type="match status" value="1"/>
</dbReference>
<reference evidence="2 3" key="1">
    <citation type="submission" date="2019-02" db="EMBL/GenBank/DDBJ databases">
        <title>Pedobacter sp. RP-1-14 sp. nov., isolated from Arctic soil.</title>
        <authorList>
            <person name="Dahal R.H."/>
        </authorList>
    </citation>
    <scope>NUCLEOTIDE SEQUENCE [LARGE SCALE GENOMIC DNA]</scope>
    <source>
        <strain evidence="2 3">RP-1-14</strain>
    </source>
</reference>
<evidence type="ECO:0000259" key="1">
    <source>
        <dbReference type="Pfam" id="PF16400"/>
    </source>
</evidence>